<feature type="binding site" evidence="2">
    <location>
        <position position="365"/>
    </location>
    <ligand>
        <name>Mn(2+)</name>
        <dbReference type="ChEBI" id="CHEBI:29035"/>
        <label>2</label>
    </ligand>
</feature>
<name>A0A8J3EG60_9RHOB</name>
<dbReference type="InterPro" id="IPR036264">
    <property type="entry name" value="Bact_exopeptidase_dim_dom"/>
</dbReference>
<dbReference type="Pfam" id="PF01546">
    <property type="entry name" value="Peptidase_M20"/>
    <property type="match status" value="1"/>
</dbReference>
<dbReference type="AlphaFoldDB" id="A0A8J3EG60"/>
<keyword evidence="2" id="KW-0464">Manganese</keyword>
<dbReference type="GO" id="GO:0046872">
    <property type="term" value="F:metal ion binding"/>
    <property type="evidence" value="ECO:0007669"/>
    <property type="project" value="UniProtKB-KW"/>
</dbReference>
<dbReference type="Pfam" id="PF07687">
    <property type="entry name" value="M20_dimer"/>
    <property type="match status" value="1"/>
</dbReference>
<feature type="binding site" evidence="2">
    <location>
        <position position="169"/>
    </location>
    <ligand>
        <name>Mn(2+)</name>
        <dbReference type="ChEBI" id="CHEBI:29035"/>
        <label>2</label>
    </ligand>
</feature>
<dbReference type="RefSeq" id="WP_188789064.1">
    <property type="nucleotide sequence ID" value="NZ_BMJV01000001.1"/>
</dbReference>
<protein>
    <submittedName>
        <fullName evidence="4">Peptidase M20</fullName>
    </submittedName>
</protein>
<dbReference type="Gene3D" id="3.40.630.10">
    <property type="entry name" value="Zn peptidases"/>
    <property type="match status" value="1"/>
</dbReference>
<dbReference type="GO" id="GO:0019877">
    <property type="term" value="P:diaminopimelate biosynthetic process"/>
    <property type="evidence" value="ECO:0007669"/>
    <property type="project" value="UniProtKB-ARBA"/>
</dbReference>
<reference evidence="4" key="1">
    <citation type="journal article" date="2014" name="Int. J. Syst. Evol. Microbiol.">
        <title>Complete genome sequence of Corynebacterium casei LMG S-19264T (=DSM 44701T), isolated from a smear-ripened cheese.</title>
        <authorList>
            <consortium name="US DOE Joint Genome Institute (JGI-PGF)"/>
            <person name="Walter F."/>
            <person name="Albersmeier A."/>
            <person name="Kalinowski J."/>
            <person name="Ruckert C."/>
        </authorList>
    </citation>
    <scope>NUCLEOTIDE SEQUENCE</scope>
    <source>
        <strain evidence="4">CGMCC 1.15762</strain>
    </source>
</reference>
<feature type="binding site" evidence="2">
    <location>
        <position position="145"/>
    </location>
    <ligand>
        <name>Mn(2+)</name>
        <dbReference type="ChEBI" id="CHEBI:29035"/>
        <label>2</label>
    </ligand>
</feature>
<proteinExistence type="predicted"/>
<dbReference type="InterPro" id="IPR011650">
    <property type="entry name" value="Peptidase_M20_dimer"/>
</dbReference>
<dbReference type="InterPro" id="IPR002933">
    <property type="entry name" value="Peptidase_M20"/>
</dbReference>
<dbReference type="GO" id="GO:0050118">
    <property type="term" value="F:N-acetyldiaminopimelate deacetylase activity"/>
    <property type="evidence" value="ECO:0007669"/>
    <property type="project" value="UniProtKB-ARBA"/>
</dbReference>
<dbReference type="PANTHER" id="PTHR11014:SF63">
    <property type="entry name" value="METALLOPEPTIDASE, PUTATIVE (AFU_ORTHOLOGUE AFUA_6G09600)-RELATED"/>
    <property type="match status" value="1"/>
</dbReference>
<accession>A0A8J3EG60</accession>
<dbReference type="PANTHER" id="PTHR11014">
    <property type="entry name" value="PEPTIDASE M20 FAMILY MEMBER"/>
    <property type="match status" value="1"/>
</dbReference>
<keyword evidence="5" id="KW-1185">Reference proteome</keyword>
<dbReference type="NCBIfam" id="TIGR01891">
    <property type="entry name" value="amidohydrolases"/>
    <property type="match status" value="1"/>
</dbReference>
<feature type="binding site" evidence="2">
    <location>
        <position position="109"/>
    </location>
    <ligand>
        <name>Mn(2+)</name>
        <dbReference type="ChEBI" id="CHEBI:29035"/>
        <label>2</label>
    </ligand>
</feature>
<reference evidence="4" key="2">
    <citation type="submission" date="2020-09" db="EMBL/GenBank/DDBJ databases">
        <authorList>
            <person name="Sun Q."/>
            <person name="Zhou Y."/>
        </authorList>
    </citation>
    <scope>NUCLEOTIDE SEQUENCE</scope>
    <source>
        <strain evidence="4">CGMCC 1.15762</strain>
    </source>
</reference>
<dbReference type="Gene3D" id="3.30.70.360">
    <property type="match status" value="1"/>
</dbReference>
<dbReference type="SUPFAM" id="SSF53187">
    <property type="entry name" value="Zn-dependent exopeptidases"/>
    <property type="match status" value="1"/>
</dbReference>
<organism evidence="4 5">
    <name type="scientific">Salipiger pallidus</name>
    <dbReference type="NCBI Taxonomy" id="1775170"/>
    <lineage>
        <taxon>Bacteria</taxon>
        <taxon>Pseudomonadati</taxon>
        <taxon>Pseudomonadota</taxon>
        <taxon>Alphaproteobacteria</taxon>
        <taxon>Rhodobacterales</taxon>
        <taxon>Roseobacteraceae</taxon>
        <taxon>Salipiger</taxon>
    </lineage>
</organism>
<keyword evidence="1" id="KW-0378">Hydrolase</keyword>
<gene>
    <name evidence="4" type="ORF">GCM10011415_09930</name>
</gene>
<comment type="caution">
    <text evidence="4">The sequence shown here is derived from an EMBL/GenBank/DDBJ whole genome shotgun (WGS) entry which is preliminary data.</text>
</comment>
<dbReference type="PIRSF" id="PIRSF005962">
    <property type="entry name" value="Pept_M20D_amidohydro"/>
    <property type="match status" value="1"/>
</dbReference>
<dbReference type="CDD" id="cd03886">
    <property type="entry name" value="M20_Acy1"/>
    <property type="match status" value="1"/>
</dbReference>
<dbReference type="Proteomes" id="UP000617145">
    <property type="component" value="Unassembled WGS sequence"/>
</dbReference>
<evidence type="ECO:0000256" key="1">
    <source>
        <dbReference type="ARBA" id="ARBA00022801"/>
    </source>
</evidence>
<evidence type="ECO:0000313" key="5">
    <source>
        <dbReference type="Proteomes" id="UP000617145"/>
    </source>
</evidence>
<evidence type="ECO:0000259" key="3">
    <source>
        <dbReference type="Pfam" id="PF07687"/>
    </source>
</evidence>
<dbReference type="EMBL" id="BMJV01000001">
    <property type="protein sequence ID" value="GGG65184.1"/>
    <property type="molecule type" value="Genomic_DNA"/>
</dbReference>
<keyword evidence="2" id="KW-0479">Metal-binding</keyword>
<dbReference type="InterPro" id="IPR017439">
    <property type="entry name" value="Amidohydrolase"/>
</dbReference>
<feature type="domain" description="Peptidase M20 dimerisation" evidence="3">
    <location>
        <begin position="191"/>
        <end position="283"/>
    </location>
</feature>
<evidence type="ECO:0000256" key="2">
    <source>
        <dbReference type="PIRSR" id="PIRSR005962-1"/>
    </source>
</evidence>
<dbReference type="FunFam" id="3.30.70.360:FF:000001">
    <property type="entry name" value="N-acetyldiaminopimelate deacetylase"/>
    <property type="match status" value="1"/>
</dbReference>
<feature type="binding site" evidence="2">
    <location>
        <position position="111"/>
    </location>
    <ligand>
        <name>Mn(2+)</name>
        <dbReference type="ChEBI" id="CHEBI:29035"/>
        <label>2</label>
    </ligand>
</feature>
<evidence type="ECO:0000313" key="4">
    <source>
        <dbReference type="EMBL" id="GGG65184.1"/>
    </source>
</evidence>
<dbReference type="SUPFAM" id="SSF55031">
    <property type="entry name" value="Bacterial exopeptidase dimerisation domain"/>
    <property type="match status" value="1"/>
</dbReference>
<sequence length="392" mass="41966">MTLSNDPTAEIKALTAERAAHYIGVRRDLHMHPELAFEEHRTAAKVADELRRIGLSPRIGVGRTGVVADIEGGRPGPRLLIRADMDALPIHERTGLPYASQIDGKMHACGHDIHTATLLGVGEVLHRMADQLSGSVRLVFQPAEEAIGGAREMIADGILEGVDMALGLHNRPEIAVGSFGIVEGFANASVDTFDLTIHGKSGHAARSYAALDPIVVAAQFINQVQTVISRDVRALESCVISIGSIHAGEARNVIPGSCTMTGTIRSRHPEARATAERRLRQICAGLETGTGAGMALTFVHGTPGIRNEPKMLAATQTAIEHQFGDVALRYEPSMGGEDFALIAEAVPSFRLLVGSSQPGRNDRVHNDDYQPDERCIAFGTEALARASLDLLR</sequence>
<comment type="cofactor">
    <cofactor evidence="2">
        <name>Mn(2+)</name>
        <dbReference type="ChEBI" id="CHEBI:29035"/>
    </cofactor>
    <text evidence="2">The Mn(2+) ion enhances activity.</text>
</comment>